<sequence>MVSSEAFQYVGIVKLLLHFQWKWVGLISSDGDDGERFLQALEPMLSGNGICVSFMERMKKNLHVDNPHAAIFHFISNNPDFLETKTNVVVIHGDTTTIVALANILWATKTLSFMMEEEYVQRISAGKVWVTTVQVELALTIILKFFDIRMLHGALGFTIHSNELTGFHKFLQTVTPFWAKGDGSIKDVWEQIFDCSFPNSMDPTNLNETCTGEESLESVPAPFFEMSMTGHSYSIYNAVYALAHSLHAMYSSTASGRTKENRGRLDVEPWQLYSFLQRISFNNSAGDEIVFNDRGELDAGFDITNVVTFPNNSYTRVKVGRLDPQAPAGKEFTVQPDKIEWHHTLSQHHLIHIKPARKLSNAHPVGAAVKQDALKSACRSLEASSLLKQEQGDFQSRPKPEVAHLQMASRQHREARKMKHSQATCKAQLCLKQSYVPGRGITKAPKPEG</sequence>
<gene>
    <name evidence="1" type="ORF">K3G42_028172</name>
</gene>
<proteinExistence type="predicted"/>
<evidence type="ECO:0000313" key="2">
    <source>
        <dbReference type="Proteomes" id="UP000827872"/>
    </source>
</evidence>
<protein>
    <submittedName>
        <fullName evidence="1">Uncharacterized protein</fullName>
    </submittedName>
</protein>
<reference evidence="1" key="1">
    <citation type="submission" date="2021-08" db="EMBL/GenBank/DDBJ databases">
        <title>The first chromosome-level gecko genome reveals the dynamic sex chromosomes of Neotropical dwarf geckos (Sphaerodactylidae: Sphaerodactylus).</title>
        <authorList>
            <person name="Pinto B.J."/>
            <person name="Keating S.E."/>
            <person name="Gamble T."/>
        </authorList>
    </citation>
    <scope>NUCLEOTIDE SEQUENCE</scope>
    <source>
        <strain evidence="1">TG3544</strain>
    </source>
</reference>
<comment type="caution">
    <text evidence="1">The sequence shown here is derived from an EMBL/GenBank/DDBJ whole genome shotgun (WGS) entry which is preliminary data.</text>
</comment>
<evidence type="ECO:0000313" key="1">
    <source>
        <dbReference type="EMBL" id="KAH7995747.1"/>
    </source>
</evidence>
<keyword evidence="2" id="KW-1185">Reference proteome</keyword>
<organism evidence="1 2">
    <name type="scientific">Sphaerodactylus townsendi</name>
    <dbReference type="NCBI Taxonomy" id="933632"/>
    <lineage>
        <taxon>Eukaryota</taxon>
        <taxon>Metazoa</taxon>
        <taxon>Chordata</taxon>
        <taxon>Craniata</taxon>
        <taxon>Vertebrata</taxon>
        <taxon>Euteleostomi</taxon>
        <taxon>Lepidosauria</taxon>
        <taxon>Squamata</taxon>
        <taxon>Bifurcata</taxon>
        <taxon>Gekkota</taxon>
        <taxon>Sphaerodactylidae</taxon>
        <taxon>Sphaerodactylus</taxon>
    </lineage>
</organism>
<name>A0ACB8ESU8_9SAUR</name>
<dbReference type="EMBL" id="CM037620">
    <property type="protein sequence ID" value="KAH7995747.1"/>
    <property type="molecule type" value="Genomic_DNA"/>
</dbReference>
<accession>A0ACB8ESU8</accession>
<dbReference type="Proteomes" id="UP000827872">
    <property type="component" value="Linkage Group LG07"/>
</dbReference>